<dbReference type="Proteomes" id="UP001221757">
    <property type="component" value="Unassembled WGS sequence"/>
</dbReference>
<dbReference type="AlphaFoldDB" id="A0AAD7D4D7"/>
<evidence type="ECO:0000313" key="1">
    <source>
        <dbReference type="EMBL" id="KAJ7676302.1"/>
    </source>
</evidence>
<comment type="caution">
    <text evidence="1">The sequence shown here is derived from an EMBL/GenBank/DDBJ whole genome shotgun (WGS) entry which is preliminary data.</text>
</comment>
<gene>
    <name evidence="1" type="ORF">B0H17DRAFT_1140023</name>
</gene>
<keyword evidence="2" id="KW-1185">Reference proteome</keyword>
<organism evidence="1 2">
    <name type="scientific">Mycena rosella</name>
    <name type="common">Pink bonnet</name>
    <name type="synonym">Agaricus rosellus</name>
    <dbReference type="NCBI Taxonomy" id="1033263"/>
    <lineage>
        <taxon>Eukaryota</taxon>
        <taxon>Fungi</taxon>
        <taxon>Dikarya</taxon>
        <taxon>Basidiomycota</taxon>
        <taxon>Agaricomycotina</taxon>
        <taxon>Agaricomycetes</taxon>
        <taxon>Agaricomycetidae</taxon>
        <taxon>Agaricales</taxon>
        <taxon>Marasmiineae</taxon>
        <taxon>Mycenaceae</taxon>
        <taxon>Mycena</taxon>
    </lineage>
</organism>
<proteinExistence type="predicted"/>
<reference evidence="1" key="1">
    <citation type="submission" date="2023-03" db="EMBL/GenBank/DDBJ databases">
        <title>Massive genome expansion in bonnet fungi (Mycena s.s.) driven by repeated elements and novel gene families across ecological guilds.</title>
        <authorList>
            <consortium name="Lawrence Berkeley National Laboratory"/>
            <person name="Harder C.B."/>
            <person name="Miyauchi S."/>
            <person name="Viragh M."/>
            <person name="Kuo A."/>
            <person name="Thoen E."/>
            <person name="Andreopoulos B."/>
            <person name="Lu D."/>
            <person name="Skrede I."/>
            <person name="Drula E."/>
            <person name="Henrissat B."/>
            <person name="Morin E."/>
            <person name="Kohler A."/>
            <person name="Barry K."/>
            <person name="LaButti K."/>
            <person name="Morin E."/>
            <person name="Salamov A."/>
            <person name="Lipzen A."/>
            <person name="Mereny Z."/>
            <person name="Hegedus B."/>
            <person name="Baldrian P."/>
            <person name="Stursova M."/>
            <person name="Weitz H."/>
            <person name="Taylor A."/>
            <person name="Grigoriev I.V."/>
            <person name="Nagy L.G."/>
            <person name="Martin F."/>
            <person name="Kauserud H."/>
        </authorList>
    </citation>
    <scope>NUCLEOTIDE SEQUENCE</scope>
    <source>
        <strain evidence="1">CBHHK067</strain>
    </source>
</reference>
<dbReference type="EMBL" id="JARKIE010000144">
    <property type="protein sequence ID" value="KAJ7676302.1"/>
    <property type="molecule type" value="Genomic_DNA"/>
</dbReference>
<evidence type="ECO:0000313" key="2">
    <source>
        <dbReference type="Proteomes" id="UP001221757"/>
    </source>
</evidence>
<protein>
    <submittedName>
        <fullName evidence="1">Uncharacterized protein</fullName>
    </submittedName>
</protein>
<name>A0AAD7D4D7_MYCRO</name>
<sequence length="204" mass="23441">MPRGKLPYGPFLPRYELVPPDATNRRQIQCSPALEAHLTKFYEQIQPLLTITALASAPPSTLYAEWHLTREARWMPIVHCCTFAIREKCALYRALGIADPAADPALEDTHLRIPICELDLLSMADSFLELNIWACIMQVLIKFIGLARSANAYFDDVIRRCSVWDKMHTFGILFHQDIRNLSTKRNEYPSAGRTRLVVLRHPYF</sequence>
<accession>A0AAD7D4D7</accession>